<protein>
    <submittedName>
        <fullName evidence="1 2">Uncharacterized protein</fullName>
    </submittedName>
</protein>
<name>A0A2K1JUE2_PHYPA</name>
<proteinExistence type="predicted"/>
<reference evidence="1 3" key="1">
    <citation type="journal article" date="2008" name="Science">
        <title>The Physcomitrella genome reveals evolutionary insights into the conquest of land by plants.</title>
        <authorList>
            <person name="Rensing S."/>
            <person name="Lang D."/>
            <person name="Zimmer A."/>
            <person name="Terry A."/>
            <person name="Salamov A."/>
            <person name="Shapiro H."/>
            <person name="Nishiyama T."/>
            <person name="Perroud P.-F."/>
            <person name="Lindquist E."/>
            <person name="Kamisugi Y."/>
            <person name="Tanahashi T."/>
            <person name="Sakakibara K."/>
            <person name="Fujita T."/>
            <person name="Oishi K."/>
            <person name="Shin-I T."/>
            <person name="Kuroki Y."/>
            <person name="Toyoda A."/>
            <person name="Suzuki Y."/>
            <person name="Hashimoto A."/>
            <person name="Yamaguchi K."/>
            <person name="Sugano A."/>
            <person name="Kohara Y."/>
            <person name="Fujiyama A."/>
            <person name="Anterola A."/>
            <person name="Aoki S."/>
            <person name="Ashton N."/>
            <person name="Barbazuk W.B."/>
            <person name="Barker E."/>
            <person name="Bennetzen J."/>
            <person name="Bezanilla M."/>
            <person name="Blankenship R."/>
            <person name="Cho S.H."/>
            <person name="Dutcher S."/>
            <person name="Estelle M."/>
            <person name="Fawcett J.A."/>
            <person name="Gundlach H."/>
            <person name="Hanada K."/>
            <person name="Heyl A."/>
            <person name="Hicks K.A."/>
            <person name="Hugh J."/>
            <person name="Lohr M."/>
            <person name="Mayer K."/>
            <person name="Melkozernov A."/>
            <person name="Murata T."/>
            <person name="Nelson D."/>
            <person name="Pils B."/>
            <person name="Prigge M."/>
            <person name="Reiss B."/>
            <person name="Renner T."/>
            <person name="Rombauts S."/>
            <person name="Rushton P."/>
            <person name="Sanderfoot A."/>
            <person name="Schween G."/>
            <person name="Shiu S.-H."/>
            <person name="Stueber K."/>
            <person name="Theodoulou F.L."/>
            <person name="Tu H."/>
            <person name="Van de Peer Y."/>
            <person name="Verrier P.J."/>
            <person name="Waters E."/>
            <person name="Wood A."/>
            <person name="Yang L."/>
            <person name="Cove D."/>
            <person name="Cuming A."/>
            <person name="Hasebe M."/>
            <person name="Lucas S."/>
            <person name="Mishler D.B."/>
            <person name="Reski R."/>
            <person name="Grigoriev I."/>
            <person name="Quatrano R.S."/>
            <person name="Boore J.L."/>
        </authorList>
    </citation>
    <scope>NUCLEOTIDE SEQUENCE [LARGE SCALE GENOMIC DNA]</scope>
    <source>
        <strain evidence="2 3">cv. Gransden 2004</strain>
    </source>
</reference>
<dbReference type="AlphaFoldDB" id="A0A2K1JUE2"/>
<reference evidence="2" key="3">
    <citation type="submission" date="2020-12" db="UniProtKB">
        <authorList>
            <consortium name="EnsemblPlants"/>
        </authorList>
    </citation>
    <scope>IDENTIFICATION</scope>
</reference>
<organism evidence="1">
    <name type="scientific">Physcomitrium patens</name>
    <name type="common">Spreading-leaved earth moss</name>
    <name type="synonym">Physcomitrella patens</name>
    <dbReference type="NCBI Taxonomy" id="3218"/>
    <lineage>
        <taxon>Eukaryota</taxon>
        <taxon>Viridiplantae</taxon>
        <taxon>Streptophyta</taxon>
        <taxon>Embryophyta</taxon>
        <taxon>Bryophyta</taxon>
        <taxon>Bryophytina</taxon>
        <taxon>Bryopsida</taxon>
        <taxon>Funariidae</taxon>
        <taxon>Funariales</taxon>
        <taxon>Funariaceae</taxon>
        <taxon>Physcomitrium</taxon>
    </lineage>
</organism>
<evidence type="ECO:0000313" key="3">
    <source>
        <dbReference type="Proteomes" id="UP000006727"/>
    </source>
</evidence>
<keyword evidence="3" id="KW-1185">Reference proteome</keyword>
<dbReference type="InterPro" id="IPR006502">
    <property type="entry name" value="PDDEXK-like"/>
</dbReference>
<dbReference type="EMBL" id="ABEU02000011">
    <property type="protein sequence ID" value="PNR45153.1"/>
    <property type="molecule type" value="Genomic_DNA"/>
</dbReference>
<reference evidence="1 3" key="2">
    <citation type="journal article" date="2018" name="Plant J.">
        <title>The Physcomitrella patens chromosome-scale assembly reveals moss genome structure and evolution.</title>
        <authorList>
            <person name="Lang D."/>
            <person name="Ullrich K.K."/>
            <person name="Murat F."/>
            <person name="Fuchs J."/>
            <person name="Jenkins J."/>
            <person name="Haas F.B."/>
            <person name="Piednoel M."/>
            <person name="Gundlach H."/>
            <person name="Van Bel M."/>
            <person name="Meyberg R."/>
            <person name="Vives C."/>
            <person name="Morata J."/>
            <person name="Symeonidi A."/>
            <person name="Hiss M."/>
            <person name="Muchero W."/>
            <person name="Kamisugi Y."/>
            <person name="Saleh O."/>
            <person name="Blanc G."/>
            <person name="Decker E.L."/>
            <person name="van Gessel N."/>
            <person name="Grimwood J."/>
            <person name="Hayes R.D."/>
            <person name="Graham S.W."/>
            <person name="Gunter L.E."/>
            <person name="McDaniel S.F."/>
            <person name="Hoernstein S.N.W."/>
            <person name="Larsson A."/>
            <person name="Li F.W."/>
            <person name="Perroud P.F."/>
            <person name="Phillips J."/>
            <person name="Ranjan P."/>
            <person name="Rokshar D.S."/>
            <person name="Rothfels C.J."/>
            <person name="Schneider L."/>
            <person name="Shu S."/>
            <person name="Stevenson D.W."/>
            <person name="Thummler F."/>
            <person name="Tillich M."/>
            <person name="Villarreal Aguilar J.C."/>
            <person name="Widiez T."/>
            <person name="Wong G.K."/>
            <person name="Wymore A."/>
            <person name="Zhang Y."/>
            <person name="Zimmer A.D."/>
            <person name="Quatrano R.S."/>
            <person name="Mayer K.F.X."/>
            <person name="Goodstein D."/>
            <person name="Casacuberta J.M."/>
            <person name="Vandepoele K."/>
            <person name="Reski R."/>
            <person name="Cuming A.C."/>
            <person name="Tuskan G.A."/>
            <person name="Maumus F."/>
            <person name="Salse J."/>
            <person name="Schmutz J."/>
            <person name="Rensing S.A."/>
        </authorList>
    </citation>
    <scope>NUCLEOTIDE SEQUENCE [LARGE SCALE GENOMIC DNA]</scope>
    <source>
        <strain evidence="2 3">cv. Gransden 2004</strain>
    </source>
</reference>
<dbReference type="Pfam" id="PF04720">
    <property type="entry name" value="PDDEXK_6"/>
    <property type="match status" value="1"/>
</dbReference>
<dbReference type="InParanoid" id="A0A2K1JUE2"/>
<sequence>MTLGLHLELSKAIAVAKGNVSGEDGAFTIVKRQVEKHPRAGGYKIAICKSRWNHAGSYHGGDYHYIDVLLTDATKKIVRDLEDNDAAFSSVEVLDVGAAPEGE</sequence>
<dbReference type="Proteomes" id="UP000006727">
    <property type="component" value="Chromosome 11"/>
</dbReference>
<dbReference type="PaxDb" id="3218-PP1S11_14V6.1"/>
<accession>A0A2K1JUE2</accession>
<evidence type="ECO:0000313" key="2">
    <source>
        <dbReference type="EnsemblPlants" id="Pp3c11_11870V3.1"/>
    </source>
</evidence>
<gene>
    <name evidence="1" type="ORF">PHYPA_014924</name>
</gene>
<dbReference type="Gramene" id="Pp3c11_11870V3.1">
    <property type="protein sequence ID" value="Pp3c11_11870V3.1"/>
    <property type="gene ID" value="Pp3c11_11870"/>
</dbReference>
<dbReference type="EnsemblPlants" id="Pp3c11_11870V3.1">
    <property type="protein sequence ID" value="Pp3c11_11870V3.1"/>
    <property type="gene ID" value="Pp3c11_11870"/>
</dbReference>
<evidence type="ECO:0000313" key="1">
    <source>
        <dbReference type="EMBL" id="PNR45153.1"/>
    </source>
</evidence>